<protein>
    <submittedName>
        <fullName evidence="1">Uncharacterized protein</fullName>
    </submittedName>
</protein>
<proteinExistence type="predicted"/>
<keyword evidence="2" id="KW-1185">Reference proteome</keyword>
<dbReference type="AlphaFoldDB" id="H2ZYZ6"/>
<reference evidence="1" key="3">
    <citation type="submission" date="2025-09" db="UniProtKB">
        <authorList>
            <consortium name="Ensembl"/>
        </authorList>
    </citation>
    <scope>IDENTIFICATION</scope>
</reference>
<dbReference type="PANTHER" id="PTHR37162:SF1">
    <property type="entry name" value="BED-TYPE DOMAIN-CONTAINING PROTEIN"/>
    <property type="match status" value="1"/>
</dbReference>
<dbReference type="EMBL" id="AFYH01259182">
    <property type="status" value="NOT_ANNOTATED_CDS"/>
    <property type="molecule type" value="Genomic_DNA"/>
</dbReference>
<reference evidence="1" key="2">
    <citation type="submission" date="2025-08" db="UniProtKB">
        <authorList>
            <consortium name="Ensembl"/>
        </authorList>
    </citation>
    <scope>IDENTIFICATION</scope>
</reference>
<reference evidence="2" key="1">
    <citation type="submission" date="2011-08" db="EMBL/GenBank/DDBJ databases">
        <title>The draft genome of Latimeria chalumnae.</title>
        <authorList>
            <person name="Di Palma F."/>
            <person name="Alfoldi J."/>
            <person name="Johnson J."/>
            <person name="Berlin A."/>
            <person name="Gnerre S."/>
            <person name="Jaffe D."/>
            <person name="MacCallum I."/>
            <person name="Young S."/>
            <person name="Walker B.J."/>
            <person name="Lander E."/>
            <person name="Lindblad-Toh K."/>
        </authorList>
    </citation>
    <scope>NUCLEOTIDE SEQUENCE [LARGE SCALE GENOMIC DNA]</scope>
    <source>
        <strain evidence="2">Wild caught</strain>
    </source>
</reference>
<dbReference type="HOGENOM" id="CLU_1003017_0_0_1"/>
<sequence>SDSASVMIGKNNSVLSWIKQQSNSVYSLPCVFHISHLAAKDAVKAIPKPVEDLLVDIFYYFTGSAKQYQQWCDADELQLIKHGGTRWLSLCQAVAGYNNQWEPLKAYFGSSSQIEHPGRVQRINTYMQDEEMHLYFLFLEHGLDDLITYNMFFQAEDSRVVYLWEESVKLLKTLLNQFVKSDVLSGTSDVTMVNFQDLTNQKENKKLSIGIKAKLFIAANTDIDNSTLNKFYGGVRMIYSAAVQKLLKRLPIADKTLQALGLLHPPKKLEYDPGVTKLDEW</sequence>
<dbReference type="PANTHER" id="PTHR37162">
    <property type="entry name" value="HAT FAMILY DIMERISATION DOMAINCONTAINING PROTEIN-RELATED"/>
    <property type="match status" value="1"/>
</dbReference>
<name>H2ZYZ6_LATCH</name>
<dbReference type="Ensembl" id="ENSLACT00000002638.1">
    <property type="protein sequence ID" value="ENSLACP00000002617.1"/>
    <property type="gene ID" value="ENSLACG00000002340.1"/>
</dbReference>
<evidence type="ECO:0000313" key="1">
    <source>
        <dbReference type="Ensembl" id="ENSLACP00000002617.1"/>
    </source>
</evidence>
<dbReference type="Proteomes" id="UP000008672">
    <property type="component" value="Unassembled WGS sequence"/>
</dbReference>
<organism evidence="1 2">
    <name type="scientific">Latimeria chalumnae</name>
    <name type="common">Coelacanth</name>
    <dbReference type="NCBI Taxonomy" id="7897"/>
    <lineage>
        <taxon>Eukaryota</taxon>
        <taxon>Metazoa</taxon>
        <taxon>Chordata</taxon>
        <taxon>Craniata</taxon>
        <taxon>Vertebrata</taxon>
        <taxon>Euteleostomi</taxon>
        <taxon>Coelacanthiformes</taxon>
        <taxon>Coelacanthidae</taxon>
        <taxon>Latimeria</taxon>
    </lineage>
</organism>
<accession>H2ZYZ6</accession>
<evidence type="ECO:0000313" key="2">
    <source>
        <dbReference type="Proteomes" id="UP000008672"/>
    </source>
</evidence>
<dbReference type="GeneTree" id="ENSGT01030000234766"/>